<evidence type="ECO:0000313" key="3">
    <source>
        <dbReference type="EMBL" id="NYI04202.1"/>
    </source>
</evidence>
<dbReference type="Pfam" id="PF00561">
    <property type="entry name" value="Abhydrolase_1"/>
    <property type="match status" value="1"/>
</dbReference>
<dbReference type="PANTHER" id="PTHR43329">
    <property type="entry name" value="EPOXIDE HYDROLASE"/>
    <property type="match status" value="1"/>
</dbReference>
<reference evidence="3 4" key="1">
    <citation type="submission" date="2020-07" db="EMBL/GenBank/DDBJ databases">
        <title>Sequencing the genomes of 1000 actinobacteria strains.</title>
        <authorList>
            <person name="Klenk H.-P."/>
        </authorList>
    </citation>
    <scope>NUCLEOTIDE SEQUENCE [LARGE SCALE GENOMIC DNA]</scope>
    <source>
        <strain evidence="3 4">DSM 42178</strain>
    </source>
</reference>
<dbReference type="RefSeq" id="WP_179813137.1">
    <property type="nucleotide sequence ID" value="NZ_JACBZD010000001.1"/>
</dbReference>
<evidence type="ECO:0000256" key="1">
    <source>
        <dbReference type="ARBA" id="ARBA00022801"/>
    </source>
</evidence>
<gene>
    <name evidence="3" type="ORF">FHU37_001145</name>
</gene>
<dbReference type="EMBL" id="JACBZD010000001">
    <property type="protein sequence ID" value="NYI04202.1"/>
    <property type="molecule type" value="Genomic_DNA"/>
</dbReference>
<sequence>MTIPPARRVAVNGVTLDVVDAGSGPAVLLLHGFPDRAAMWSHQIETLTAAGYRVVAPDLRGFGDSDRPAEVDAYRMPVVLGDVTGLLDALELPTATVVGHDWGAVVTWSLTMAAPDRVERLAALSVGHPAAFAAAGARQRQLSWYMLWFCFPGAAEKALPEDDWRWLRQWAHDGVPDDDPVLTRHLADLARPGALTAGLNWYRANVDPVRYVQAGPSGPLPPIGCPVLGVWSDGDMALTEEQMTGSREFVQGPWRYERLEGVGHWFPEHAAERLSALLLDWLKDS</sequence>
<evidence type="ECO:0000259" key="2">
    <source>
        <dbReference type="Pfam" id="PF00561"/>
    </source>
</evidence>
<comment type="caution">
    <text evidence="3">The sequence shown here is derived from an EMBL/GenBank/DDBJ whole genome shotgun (WGS) entry which is preliminary data.</text>
</comment>
<proteinExistence type="predicted"/>
<organism evidence="3 4">
    <name type="scientific">Allostreptomyces psammosilenae</name>
    <dbReference type="NCBI Taxonomy" id="1892865"/>
    <lineage>
        <taxon>Bacteria</taxon>
        <taxon>Bacillati</taxon>
        <taxon>Actinomycetota</taxon>
        <taxon>Actinomycetes</taxon>
        <taxon>Kitasatosporales</taxon>
        <taxon>Streptomycetaceae</taxon>
        <taxon>Allostreptomyces</taxon>
    </lineage>
</organism>
<dbReference type="AlphaFoldDB" id="A0A853A124"/>
<dbReference type="SUPFAM" id="SSF53474">
    <property type="entry name" value="alpha/beta-Hydrolases"/>
    <property type="match status" value="1"/>
</dbReference>
<dbReference type="InterPro" id="IPR029058">
    <property type="entry name" value="AB_hydrolase_fold"/>
</dbReference>
<dbReference type="Proteomes" id="UP000567795">
    <property type="component" value="Unassembled WGS sequence"/>
</dbReference>
<name>A0A853A124_9ACTN</name>
<accession>A0A853A124</accession>
<keyword evidence="4" id="KW-1185">Reference proteome</keyword>
<dbReference type="Gene3D" id="3.40.50.1820">
    <property type="entry name" value="alpha/beta hydrolase"/>
    <property type="match status" value="1"/>
</dbReference>
<keyword evidence="1" id="KW-0378">Hydrolase</keyword>
<evidence type="ECO:0000313" key="4">
    <source>
        <dbReference type="Proteomes" id="UP000567795"/>
    </source>
</evidence>
<dbReference type="PRINTS" id="PR00111">
    <property type="entry name" value="ABHYDROLASE"/>
</dbReference>
<feature type="domain" description="AB hydrolase-1" evidence="2">
    <location>
        <begin position="25"/>
        <end position="266"/>
    </location>
</feature>
<dbReference type="GO" id="GO:0016787">
    <property type="term" value="F:hydrolase activity"/>
    <property type="evidence" value="ECO:0007669"/>
    <property type="project" value="UniProtKB-KW"/>
</dbReference>
<protein>
    <submittedName>
        <fullName evidence="3">Pimeloyl-ACP methyl ester carboxylesterase</fullName>
    </submittedName>
</protein>
<dbReference type="InterPro" id="IPR000073">
    <property type="entry name" value="AB_hydrolase_1"/>
</dbReference>
<dbReference type="InterPro" id="IPR000639">
    <property type="entry name" value="Epox_hydrolase-like"/>
</dbReference>
<dbReference type="PRINTS" id="PR00412">
    <property type="entry name" value="EPOXHYDRLASE"/>
</dbReference>